<dbReference type="InterPro" id="IPR036366">
    <property type="entry name" value="PGBDSf"/>
</dbReference>
<dbReference type="SMART" id="SM00701">
    <property type="entry name" value="PGRP"/>
    <property type="match status" value="1"/>
</dbReference>
<dbReference type="PANTHER" id="PTHR11022">
    <property type="entry name" value="PEPTIDOGLYCAN RECOGNITION PROTEIN"/>
    <property type="match status" value="1"/>
</dbReference>
<evidence type="ECO:0000259" key="3">
    <source>
        <dbReference type="SMART" id="SM00644"/>
    </source>
</evidence>
<dbReference type="InterPro" id="IPR006619">
    <property type="entry name" value="PGRP_domain_met/bac"/>
</dbReference>
<dbReference type="PANTHER" id="PTHR11022:SF41">
    <property type="entry name" value="PEPTIDOGLYCAN-RECOGNITION PROTEIN LC-RELATED"/>
    <property type="match status" value="1"/>
</dbReference>
<evidence type="ECO:0000259" key="4">
    <source>
        <dbReference type="SMART" id="SM00701"/>
    </source>
</evidence>
<proteinExistence type="inferred from homology"/>
<feature type="compositionally biased region" description="Basic residues" evidence="2">
    <location>
        <begin position="1"/>
        <end position="10"/>
    </location>
</feature>
<protein>
    <submittedName>
        <fullName evidence="5">N-acetylmuramoyl-L-alanine amidase</fullName>
        <ecNumber evidence="5">3.5.1.28</ecNumber>
    </submittedName>
</protein>
<keyword evidence="6" id="KW-1185">Reference proteome</keyword>
<dbReference type="GO" id="GO:0008745">
    <property type="term" value="F:N-acetylmuramoyl-L-alanine amidase activity"/>
    <property type="evidence" value="ECO:0007669"/>
    <property type="project" value="UniProtKB-EC"/>
</dbReference>
<dbReference type="Gene3D" id="3.40.80.10">
    <property type="entry name" value="Peptidoglycan recognition protein-like"/>
    <property type="match status" value="1"/>
</dbReference>
<evidence type="ECO:0000313" key="5">
    <source>
        <dbReference type="EMBL" id="MDS1269680.1"/>
    </source>
</evidence>
<dbReference type="Pfam" id="PF01510">
    <property type="entry name" value="Amidase_2"/>
    <property type="match status" value="1"/>
</dbReference>
<feature type="compositionally biased region" description="Low complexity" evidence="2">
    <location>
        <begin position="11"/>
        <end position="20"/>
    </location>
</feature>
<feature type="domain" description="Peptidoglycan recognition protein family" evidence="4">
    <location>
        <begin position="2"/>
        <end position="138"/>
    </location>
</feature>
<dbReference type="CDD" id="cd06583">
    <property type="entry name" value="PGRP"/>
    <property type="match status" value="1"/>
</dbReference>
<evidence type="ECO:0000256" key="2">
    <source>
        <dbReference type="SAM" id="MobiDB-lite"/>
    </source>
</evidence>
<dbReference type="Proteomes" id="UP001250214">
    <property type="component" value="Unassembled WGS sequence"/>
</dbReference>
<evidence type="ECO:0000313" key="6">
    <source>
        <dbReference type="Proteomes" id="UP001250214"/>
    </source>
</evidence>
<dbReference type="InterPro" id="IPR002502">
    <property type="entry name" value="Amidase_domain"/>
</dbReference>
<dbReference type="EC" id="3.5.1.28" evidence="5"/>
<dbReference type="Gene3D" id="1.10.101.10">
    <property type="entry name" value="PGBD-like superfamily/PGBD"/>
    <property type="match status" value="1"/>
</dbReference>
<organism evidence="5 6">
    <name type="scientific">Lipingzhangella rawalii</name>
    <dbReference type="NCBI Taxonomy" id="2055835"/>
    <lineage>
        <taxon>Bacteria</taxon>
        <taxon>Bacillati</taxon>
        <taxon>Actinomycetota</taxon>
        <taxon>Actinomycetes</taxon>
        <taxon>Streptosporangiales</taxon>
        <taxon>Nocardiopsidaceae</taxon>
        <taxon>Lipingzhangella</taxon>
    </lineage>
</organism>
<comment type="caution">
    <text evidence="5">The sequence shown here is derived from an EMBL/GenBank/DDBJ whole genome shotgun (WGS) entry which is preliminary data.</text>
</comment>
<dbReference type="SUPFAM" id="SSF47090">
    <property type="entry name" value="PGBD-like"/>
    <property type="match status" value="1"/>
</dbReference>
<evidence type="ECO:0000256" key="1">
    <source>
        <dbReference type="ARBA" id="ARBA00007553"/>
    </source>
</evidence>
<dbReference type="SUPFAM" id="SSF55846">
    <property type="entry name" value="N-acetylmuramoyl-L-alanine amidase-like"/>
    <property type="match status" value="1"/>
</dbReference>
<accession>A0ABU2H2Z7</accession>
<dbReference type="EMBL" id="JAVLVT010000001">
    <property type="protein sequence ID" value="MDS1269680.1"/>
    <property type="molecule type" value="Genomic_DNA"/>
</dbReference>
<reference evidence="6" key="1">
    <citation type="submission" date="2023-07" db="EMBL/GenBank/DDBJ databases">
        <title>Novel species in the genus Lipingzhangella isolated from Sambhar Salt Lake.</title>
        <authorList>
            <person name="Jiya N."/>
            <person name="Kajale S."/>
            <person name="Sharma A."/>
        </authorList>
    </citation>
    <scope>NUCLEOTIDE SEQUENCE [LARGE SCALE GENOMIC DNA]</scope>
    <source>
        <strain evidence="6">LS1_29</strain>
    </source>
</reference>
<feature type="domain" description="N-acetylmuramoyl-L-alanine amidase" evidence="3">
    <location>
        <begin position="12"/>
        <end position="175"/>
    </location>
</feature>
<name>A0ABU2H2Z7_9ACTN</name>
<comment type="similarity">
    <text evidence="1">Belongs to the N-acetylmuramoyl-L-alanine amidase 2 family.</text>
</comment>
<dbReference type="InterPro" id="IPR015510">
    <property type="entry name" value="PGRP"/>
</dbReference>
<keyword evidence="5" id="KW-0378">Hydrolase</keyword>
<dbReference type="RefSeq" id="WP_310911137.1">
    <property type="nucleotide sequence ID" value="NZ_JAVLVT010000001.1"/>
</dbReference>
<sequence>MVTIRSRNRWGARAPRSRTTTTWTSRVGATVHYSAGPPTQSVRAIQDFHMDGRGWDDIGYNFLVDREGRAYEGRGWLVTGAHASGFNTSHIGVCFIGSDGEATAAARSTIRALYDEACRRSGRHLDQTWHGGLPGQSTACPGSDLRVWVQSGMPADGGGVGGEEMLVGLSKGDRGELVKYLQASITYAGGELPRFGVDGHYGDETAEALRQVRASVGSEAKPGWGDTVTGYGAAQLHRAVARAEAGR</sequence>
<dbReference type="InterPro" id="IPR036505">
    <property type="entry name" value="Amidase/PGRP_sf"/>
</dbReference>
<dbReference type="InterPro" id="IPR036365">
    <property type="entry name" value="PGBD-like_sf"/>
</dbReference>
<feature type="region of interest" description="Disordered" evidence="2">
    <location>
        <begin position="1"/>
        <end position="20"/>
    </location>
</feature>
<dbReference type="SMART" id="SM00644">
    <property type="entry name" value="Ami_2"/>
    <property type="match status" value="1"/>
</dbReference>
<gene>
    <name evidence="5" type="ORF">RIF23_05170</name>
</gene>